<dbReference type="PANTHER" id="PTHR11857:SF45">
    <property type="entry name" value="GENERAL ODORANT-BINDING PROTEIN 83A-RELATED"/>
    <property type="match status" value="1"/>
</dbReference>
<comment type="subcellular location">
    <subcellularLocation>
        <location evidence="1">Secreted</location>
    </subcellularLocation>
</comment>
<dbReference type="EnsemblMetazoa" id="AALB003633-RA">
    <property type="protein sequence ID" value="AALB003633-PA"/>
    <property type="gene ID" value="AALB003633"/>
</dbReference>
<dbReference type="GO" id="GO:0005549">
    <property type="term" value="F:odorant binding"/>
    <property type="evidence" value="ECO:0007669"/>
    <property type="project" value="InterPro"/>
</dbReference>
<evidence type="ECO:0000256" key="1">
    <source>
        <dbReference type="ARBA" id="ARBA00004613"/>
    </source>
</evidence>
<organism evidence="5 6">
    <name type="scientific">Anopheles albimanus</name>
    <name type="common">New world malaria mosquito</name>
    <dbReference type="NCBI Taxonomy" id="7167"/>
    <lineage>
        <taxon>Eukaryota</taxon>
        <taxon>Metazoa</taxon>
        <taxon>Ecdysozoa</taxon>
        <taxon>Arthropoda</taxon>
        <taxon>Hexapoda</taxon>
        <taxon>Insecta</taxon>
        <taxon>Pterygota</taxon>
        <taxon>Neoptera</taxon>
        <taxon>Endopterygota</taxon>
        <taxon>Diptera</taxon>
        <taxon>Nematocera</taxon>
        <taxon>Culicoidea</taxon>
        <taxon>Culicidae</taxon>
        <taxon>Anophelinae</taxon>
        <taxon>Anopheles</taxon>
    </lineage>
</organism>
<dbReference type="CDD" id="cd23992">
    <property type="entry name" value="PBP_GOBP"/>
    <property type="match status" value="1"/>
</dbReference>
<comment type="similarity">
    <text evidence="2">Belongs to the PBP/GOBP family.</text>
</comment>
<proteinExistence type="inferred from homology"/>
<evidence type="ECO:0000313" key="5">
    <source>
        <dbReference type="EnsemblMetazoa" id="AALB003633-PA"/>
    </source>
</evidence>
<dbReference type="GO" id="GO:0005615">
    <property type="term" value="C:extracellular space"/>
    <property type="evidence" value="ECO:0007669"/>
    <property type="project" value="TreeGrafter"/>
</dbReference>
<dbReference type="STRING" id="7167.A0A182FAV3"/>
<accession>A0A182FAV3</accession>
<dbReference type="SUPFAM" id="SSF47565">
    <property type="entry name" value="Insect pheromone/odorant-binding proteins"/>
    <property type="match status" value="1"/>
</dbReference>
<dbReference type="VEuPathDB" id="VectorBase:AALB20_027574"/>
<name>A0A182FAV3_ANOAL</name>
<evidence type="ECO:0000313" key="6">
    <source>
        <dbReference type="Proteomes" id="UP000069272"/>
    </source>
</evidence>
<dbReference type="PROSITE" id="PS51257">
    <property type="entry name" value="PROKAR_LIPOPROTEIN"/>
    <property type="match status" value="1"/>
</dbReference>
<keyword evidence="4" id="KW-0732">Signal</keyword>
<dbReference type="InterPro" id="IPR006170">
    <property type="entry name" value="PBP/GOBP"/>
</dbReference>
<reference evidence="5" key="2">
    <citation type="submission" date="2022-08" db="UniProtKB">
        <authorList>
            <consortium name="EnsemblMetazoa"/>
        </authorList>
    </citation>
    <scope>IDENTIFICATION</scope>
    <source>
        <strain evidence="5">STECLA/ALBI9_A</strain>
    </source>
</reference>
<dbReference type="VEuPathDB" id="VectorBase:AALB003633"/>
<dbReference type="SMART" id="SM00708">
    <property type="entry name" value="PhBP"/>
    <property type="match status" value="1"/>
</dbReference>
<evidence type="ECO:0008006" key="7">
    <source>
        <dbReference type="Google" id="ProtNLM"/>
    </source>
</evidence>
<keyword evidence="3" id="KW-0964">Secreted</keyword>
<evidence type="ECO:0000256" key="3">
    <source>
        <dbReference type="ARBA" id="ARBA00022525"/>
    </source>
</evidence>
<dbReference type="Gene3D" id="1.10.238.20">
    <property type="entry name" value="Pheromone/general odorant binding protein domain"/>
    <property type="match status" value="1"/>
</dbReference>
<sequence>MRHSVAFVAMLLLLISCVLLATTDTTTGAPIYPNFLPEQLVQQLRTARTSCLKETGTSDEEIATFNQPEPVPSQPQSQSVSRELQCYMHCMFRAFNVSKPDGHVDLVEAYHTIPKQFNSMALRAFAKCHLRVQGDDPCERAYSHHRCWKETEPAPNIAEHTEPRTMVLLLLLLRESL</sequence>
<dbReference type="InterPro" id="IPR036728">
    <property type="entry name" value="PBP_GOBP_sf"/>
</dbReference>
<reference evidence="5 6" key="1">
    <citation type="journal article" date="2017" name="G3 (Bethesda)">
        <title>The Physical Genome Mapping of Anopheles albimanus Corrected Scaffold Misassemblies and Identified Interarm Rearrangements in Genus Anopheles.</title>
        <authorList>
            <person name="Artemov G.N."/>
            <person name="Peery A.N."/>
            <person name="Jiang X."/>
            <person name="Tu Z."/>
            <person name="Stegniy V.N."/>
            <person name="Sharakhova M.V."/>
            <person name="Sharakhov I.V."/>
        </authorList>
    </citation>
    <scope>NUCLEOTIDE SEQUENCE [LARGE SCALE GENOMIC DNA]</scope>
    <source>
        <strain evidence="5 6">ALBI9_A</strain>
    </source>
</reference>
<dbReference type="SMR" id="A0A182FAV3"/>
<protein>
    <recommendedName>
        <fullName evidence="7">Odorant-binding protein 8</fullName>
    </recommendedName>
</protein>
<dbReference type="AlphaFoldDB" id="A0A182FAV3"/>
<keyword evidence="6" id="KW-1185">Reference proteome</keyword>
<evidence type="ECO:0000256" key="2">
    <source>
        <dbReference type="ARBA" id="ARBA00008098"/>
    </source>
</evidence>
<dbReference type="PANTHER" id="PTHR11857">
    <property type="entry name" value="ODORANT BINDING PROTEIN-RELATED"/>
    <property type="match status" value="1"/>
</dbReference>
<dbReference type="Proteomes" id="UP000069272">
    <property type="component" value="Chromosome 2R"/>
</dbReference>
<dbReference type="Pfam" id="PF01395">
    <property type="entry name" value="PBP_GOBP"/>
    <property type="match status" value="1"/>
</dbReference>
<dbReference type="GO" id="GO:0007608">
    <property type="term" value="P:sensory perception of smell"/>
    <property type="evidence" value="ECO:0007669"/>
    <property type="project" value="TreeGrafter"/>
</dbReference>
<evidence type="ECO:0000256" key="4">
    <source>
        <dbReference type="ARBA" id="ARBA00022729"/>
    </source>
</evidence>